<evidence type="ECO:0000256" key="8">
    <source>
        <dbReference type="ARBA" id="ARBA00030331"/>
    </source>
</evidence>
<evidence type="ECO:0000313" key="12">
    <source>
        <dbReference type="WBParaSite" id="mrna-Wban_02136"/>
    </source>
</evidence>
<comment type="similarity">
    <text evidence="9">Belongs to the class-I aminoacyl-tRNA synthetase family.</text>
</comment>
<dbReference type="EC" id="6.1.1.10" evidence="1"/>
<proteinExistence type="inferred from homology"/>
<name>A0AAF5RTX0_WUCBA</name>
<dbReference type="InterPro" id="IPR014729">
    <property type="entry name" value="Rossmann-like_a/b/a_fold"/>
</dbReference>
<evidence type="ECO:0000256" key="3">
    <source>
        <dbReference type="ARBA" id="ARBA00022741"/>
    </source>
</evidence>
<protein>
    <recommendedName>
        <fullName evidence="7">Methionine--tRNA ligase, mitochondrial</fullName>
        <ecNumber evidence="1">6.1.1.10</ecNumber>
    </recommendedName>
    <alternativeName>
        <fullName evidence="8">Mitochondrial methionyl-tRNA synthetase</fullName>
    </alternativeName>
</protein>
<evidence type="ECO:0000256" key="7">
    <source>
        <dbReference type="ARBA" id="ARBA00026124"/>
    </source>
</evidence>
<dbReference type="GO" id="GO:0004825">
    <property type="term" value="F:methionine-tRNA ligase activity"/>
    <property type="evidence" value="ECO:0007669"/>
    <property type="project" value="UniProtKB-EC"/>
</dbReference>
<evidence type="ECO:0000313" key="11">
    <source>
        <dbReference type="Proteomes" id="UP000093561"/>
    </source>
</evidence>
<dbReference type="PANTHER" id="PTHR43326">
    <property type="entry name" value="METHIONYL-TRNA SYNTHETASE"/>
    <property type="match status" value="1"/>
</dbReference>
<dbReference type="Gene3D" id="2.170.220.10">
    <property type="match status" value="1"/>
</dbReference>
<evidence type="ECO:0000256" key="2">
    <source>
        <dbReference type="ARBA" id="ARBA00022598"/>
    </source>
</evidence>
<reference evidence="11" key="1">
    <citation type="submission" date="2015-03" db="EMBL/GenBank/DDBJ databases">
        <title>Wuchereria bancrofti Genome Sequencing Papua New Guinea Strain.</title>
        <authorList>
            <person name="Small S.T."/>
            <person name="Serre D."/>
            <person name="Zimmerman P.A."/>
        </authorList>
    </citation>
    <scope>NUCLEOTIDE SEQUENCE [LARGE SCALE GENOMIC DNA]</scope>
    <source>
        <strain evidence="11">pt0022</strain>
    </source>
</reference>
<reference evidence="11" key="2">
    <citation type="journal article" date="2016" name="Mol. Ecol.">
        <title>Population genomics of the filarial nematode parasite Wuchereria bancrofti from mosquitoes.</title>
        <authorList>
            <person name="Small S.T."/>
            <person name="Reimer L.J."/>
            <person name="Tisch D.J."/>
            <person name="King C.L."/>
            <person name="Christensen B.M."/>
            <person name="Siba P.M."/>
            <person name="Kazura J.W."/>
            <person name="Serre D."/>
            <person name="Zimmerman P.A."/>
        </authorList>
    </citation>
    <scope>NUCLEOTIDE SEQUENCE</scope>
    <source>
        <strain evidence="11">pt0022</strain>
    </source>
</reference>
<dbReference type="GO" id="GO:0006431">
    <property type="term" value="P:methionyl-tRNA aminoacylation"/>
    <property type="evidence" value="ECO:0007669"/>
    <property type="project" value="InterPro"/>
</dbReference>
<dbReference type="PANTHER" id="PTHR43326:SF1">
    <property type="entry name" value="METHIONINE--TRNA LIGASE, MITOCHONDRIAL"/>
    <property type="match status" value="1"/>
</dbReference>
<keyword evidence="3 9" id="KW-0547">Nucleotide-binding</keyword>
<dbReference type="AlphaFoldDB" id="A0AAF5RTX0"/>
<dbReference type="WBParaSite" id="mrna-Wban_02136">
    <property type="protein sequence ID" value="mrna-Wban_02136"/>
    <property type="gene ID" value="Wban_02136"/>
</dbReference>
<sequence length="453" mass="51968">MTSVRLKHFITTPIFYANGPPHIGHLYTALLADVLNRWKLLKDGDVNLNNSLFTTGTDEHGLKTATTADCDRQCYCDDISDKFKDLFRAFGIQPNDFIRTTETRHKEVVGHKELDKRGLIQRGKHEGWYSTVDECFYANDEVEKLDGQTSTVSKITGSVVGWQEENYVFPLLKYLGAVRNWLSNAVNVIRPKVYFPQALQQASVERGLSLSRDRKRVTWGIVVPVDESQTVRCISELLTVSGVFSNKKRSTWFHAVIWPAFLLALELPLPNVGNVVDPFTASKSLSEEGIFCFDRELHKMMQINFTMLKATSVLNTDLINNVGNLLQRSTIEKLNPSQTYPAFHSDSFRNNLLELGEPLIEPINCLTEVYEEQFDELMIYKAPELLMDVMRQANGFFQLYEPWKESDVRKVFSLLYIFVMKCYEFGILLQSVVSRYADHLLNRLIVFLICLFV</sequence>
<evidence type="ECO:0000256" key="6">
    <source>
        <dbReference type="ARBA" id="ARBA00023146"/>
    </source>
</evidence>
<evidence type="ECO:0000256" key="5">
    <source>
        <dbReference type="ARBA" id="ARBA00022917"/>
    </source>
</evidence>
<evidence type="ECO:0000256" key="9">
    <source>
        <dbReference type="RuleBase" id="RU363039"/>
    </source>
</evidence>
<dbReference type="Gene3D" id="1.10.730.10">
    <property type="entry name" value="Isoleucyl-tRNA Synthetase, Domain 1"/>
    <property type="match status" value="1"/>
</dbReference>
<evidence type="ECO:0000256" key="4">
    <source>
        <dbReference type="ARBA" id="ARBA00022840"/>
    </source>
</evidence>
<dbReference type="Proteomes" id="UP000093561">
    <property type="component" value="Unassembled WGS sequence"/>
</dbReference>
<accession>A0AAF5RTX0</accession>
<keyword evidence="5 9" id="KW-0648">Protein biosynthesis</keyword>
<feature type="domain" description="Methionyl/Leucyl tRNA synthetase" evidence="10">
    <location>
        <begin position="8"/>
        <end position="143"/>
    </location>
</feature>
<evidence type="ECO:0000256" key="1">
    <source>
        <dbReference type="ARBA" id="ARBA00012838"/>
    </source>
</evidence>
<dbReference type="SUPFAM" id="SSF52374">
    <property type="entry name" value="Nucleotidylyl transferase"/>
    <property type="match status" value="1"/>
</dbReference>
<dbReference type="InterPro" id="IPR009080">
    <property type="entry name" value="tRNAsynth_Ia_anticodon-bd"/>
</dbReference>
<evidence type="ECO:0000259" key="10">
    <source>
        <dbReference type="Pfam" id="PF09334"/>
    </source>
</evidence>
<dbReference type="Gene3D" id="3.40.50.620">
    <property type="entry name" value="HUPs"/>
    <property type="match status" value="1"/>
</dbReference>
<keyword evidence="4 9" id="KW-0067">ATP-binding</keyword>
<dbReference type="InterPro" id="IPR023457">
    <property type="entry name" value="Met-tRNA_synth_2"/>
</dbReference>
<keyword evidence="2 9" id="KW-0436">Ligase</keyword>
<organism evidence="11 12">
    <name type="scientific">Wuchereria bancrofti</name>
    <dbReference type="NCBI Taxonomy" id="6293"/>
    <lineage>
        <taxon>Eukaryota</taxon>
        <taxon>Metazoa</taxon>
        <taxon>Ecdysozoa</taxon>
        <taxon>Nematoda</taxon>
        <taxon>Chromadorea</taxon>
        <taxon>Rhabditida</taxon>
        <taxon>Spirurina</taxon>
        <taxon>Spiruromorpha</taxon>
        <taxon>Filarioidea</taxon>
        <taxon>Onchocercidae</taxon>
        <taxon>Wuchereria</taxon>
    </lineage>
</organism>
<reference evidence="12" key="3">
    <citation type="submission" date="2024-02" db="UniProtKB">
        <authorList>
            <consortium name="WormBaseParasite"/>
        </authorList>
    </citation>
    <scope>IDENTIFICATION</scope>
    <source>
        <strain evidence="12">pt0022</strain>
    </source>
</reference>
<keyword evidence="6 9" id="KW-0030">Aminoacyl-tRNA synthetase</keyword>
<dbReference type="PRINTS" id="PR01041">
    <property type="entry name" value="TRNASYNTHMET"/>
</dbReference>
<dbReference type="SUPFAM" id="SSF47323">
    <property type="entry name" value="Anticodon-binding domain of a subclass of class I aminoacyl-tRNA synthetases"/>
    <property type="match status" value="1"/>
</dbReference>
<dbReference type="Pfam" id="PF09334">
    <property type="entry name" value="tRNA-synt_1g"/>
    <property type="match status" value="1"/>
</dbReference>
<dbReference type="InterPro" id="IPR015413">
    <property type="entry name" value="Methionyl/Leucyl_tRNA_Synth"/>
</dbReference>
<dbReference type="GO" id="GO:0005524">
    <property type="term" value="F:ATP binding"/>
    <property type="evidence" value="ECO:0007669"/>
    <property type="project" value="UniProtKB-KW"/>
</dbReference>
<dbReference type="InterPro" id="IPR033911">
    <property type="entry name" value="MetRS_core"/>
</dbReference>